<organism evidence="1 2">
    <name type="scientific">Phytophthora nicotianae P10297</name>
    <dbReference type="NCBI Taxonomy" id="1317064"/>
    <lineage>
        <taxon>Eukaryota</taxon>
        <taxon>Sar</taxon>
        <taxon>Stramenopiles</taxon>
        <taxon>Oomycota</taxon>
        <taxon>Peronosporomycetes</taxon>
        <taxon>Peronosporales</taxon>
        <taxon>Peronosporaceae</taxon>
        <taxon>Phytophthora</taxon>
    </lineage>
</organism>
<dbReference type="AlphaFoldDB" id="W2Y0M2"/>
<accession>W2Y0M2</accession>
<dbReference type="Proteomes" id="UP000018948">
    <property type="component" value="Unassembled WGS sequence"/>
</dbReference>
<comment type="caution">
    <text evidence="1">The sequence shown here is derived from an EMBL/GenBank/DDBJ whole genome shotgun (WGS) entry which is preliminary data.</text>
</comment>
<reference evidence="1 2" key="1">
    <citation type="submission" date="2013-11" db="EMBL/GenBank/DDBJ databases">
        <title>The Genome Sequence of Phytophthora parasitica P10297.</title>
        <authorList>
            <consortium name="The Broad Institute Genomics Platform"/>
            <person name="Russ C."/>
            <person name="Tyler B."/>
            <person name="Panabieres F."/>
            <person name="Shan W."/>
            <person name="Tripathy S."/>
            <person name="Grunwald N."/>
            <person name="Machado M."/>
            <person name="Johnson C.S."/>
            <person name="Walker B."/>
            <person name="Young S.K."/>
            <person name="Zeng Q."/>
            <person name="Gargeya S."/>
            <person name="Fitzgerald M."/>
            <person name="Haas B."/>
            <person name="Abouelleil A."/>
            <person name="Allen A.W."/>
            <person name="Alvarado L."/>
            <person name="Arachchi H.M."/>
            <person name="Berlin A.M."/>
            <person name="Chapman S.B."/>
            <person name="Gainer-Dewar J."/>
            <person name="Goldberg J."/>
            <person name="Griggs A."/>
            <person name="Gujja S."/>
            <person name="Hansen M."/>
            <person name="Howarth C."/>
            <person name="Imamovic A."/>
            <person name="Ireland A."/>
            <person name="Larimer J."/>
            <person name="McCowan C."/>
            <person name="Murphy C."/>
            <person name="Pearson M."/>
            <person name="Poon T.W."/>
            <person name="Priest M."/>
            <person name="Roberts A."/>
            <person name="Saif S."/>
            <person name="Shea T."/>
            <person name="Sisk P."/>
            <person name="Sykes S."/>
            <person name="Wortman J."/>
            <person name="Nusbaum C."/>
            <person name="Birren B."/>
        </authorList>
    </citation>
    <scope>NUCLEOTIDE SEQUENCE [LARGE SCALE GENOMIC DNA]</scope>
    <source>
        <strain evidence="1 2">P10297</strain>
    </source>
</reference>
<protein>
    <submittedName>
        <fullName evidence="1">Uncharacterized protein</fullName>
    </submittedName>
</protein>
<gene>
    <name evidence="1" type="ORF">F442_22436</name>
</gene>
<sequence>MPQGRLTTNALAFVGPTHVPTLTGFCYVRKSRFLDLYWSTELSTQVKQISGQAIMSGTLWHSFNHQAQAQVSGPTESSFATTFHQV</sequence>
<evidence type="ECO:0000313" key="2">
    <source>
        <dbReference type="Proteomes" id="UP000018948"/>
    </source>
</evidence>
<proteinExistence type="predicted"/>
<feature type="non-terminal residue" evidence="1">
    <location>
        <position position="86"/>
    </location>
</feature>
<name>W2Y0M2_PHYNI</name>
<dbReference type="EMBL" id="ANIY01004910">
    <property type="protein sequence ID" value="ETP28272.1"/>
    <property type="molecule type" value="Genomic_DNA"/>
</dbReference>
<evidence type="ECO:0000313" key="1">
    <source>
        <dbReference type="EMBL" id="ETP28272.1"/>
    </source>
</evidence>